<dbReference type="Gene3D" id="1.10.510.10">
    <property type="entry name" value="Transferase(Phosphotransferase) domain 1"/>
    <property type="match status" value="1"/>
</dbReference>
<dbReference type="PROSITE" id="PS00107">
    <property type="entry name" value="PROTEIN_KINASE_ATP"/>
    <property type="match status" value="1"/>
</dbReference>
<dbReference type="InterPro" id="IPR011050">
    <property type="entry name" value="Pectin_lyase_fold/virulence"/>
</dbReference>
<evidence type="ECO:0000256" key="1">
    <source>
        <dbReference type="ARBA" id="ARBA00012513"/>
    </source>
</evidence>
<evidence type="ECO:0000256" key="3">
    <source>
        <dbReference type="ARBA" id="ARBA00022679"/>
    </source>
</evidence>
<dbReference type="EC" id="2.7.11.1" evidence="1"/>
<evidence type="ECO:0000256" key="4">
    <source>
        <dbReference type="ARBA" id="ARBA00022741"/>
    </source>
</evidence>
<keyword evidence="4 7" id="KW-0547">Nucleotide-binding</keyword>
<organism evidence="9 10">
    <name type="scientific">Lentisphaera araneosa HTCC2155</name>
    <dbReference type="NCBI Taxonomy" id="313628"/>
    <lineage>
        <taxon>Bacteria</taxon>
        <taxon>Pseudomonadati</taxon>
        <taxon>Lentisphaerota</taxon>
        <taxon>Lentisphaeria</taxon>
        <taxon>Lentisphaerales</taxon>
        <taxon>Lentisphaeraceae</taxon>
        <taxon>Lentisphaera</taxon>
    </lineage>
</organism>
<dbReference type="SUPFAM" id="SSF51126">
    <property type="entry name" value="Pectin lyase-like"/>
    <property type="match status" value="1"/>
</dbReference>
<name>A6DRG3_9BACT</name>
<dbReference type="InterPro" id="IPR016186">
    <property type="entry name" value="C-type_lectin-like/link_sf"/>
</dbReference>
<dbReference type="Proteomes" id="UP000004947">
    <property type="component" value="Unassembled WGS sequence"/>
</dbReference>
<dbReference type="Gene3D" id="2.60.60.20">
    <property type="entry name" value="PLAT/LH2 domain"/>
    <property type="match status" value="1"/>
</dbReference>
<dbReference type="GO" id="GO:0004674">
    <property type="term" value="F:protein serine/threonine kinase activity"/>
    <property type="evidence" value="ECO:0007669"/>
    <property type="project" value="UniProtKB-KW"/>
</dbReference>
<dbReference type="SUPFAM" id="SSF49723">
    <property type="entry name" value="Lipase/lipooxygenase domain (PLAT/LH2 domain)"/>
    <property type="match status" value="1"/>
</dbReference>
<keyword evidence="5 9" id="KW-0418">Kinase</keyword>
<dbReference type="InterPro" id="IPR008271">
    <property type="entry name" value="Ser/Thr_kinase_AS"/>
</dbReference>
<gene>
    <name evidence="9" type="ORF">LNTAR_15192</name>
</gene>
<dbReference type="InterPro" id="IPR017441">
    <property type="entry name" value="Protein_kinase_ATP_BS"/>
</dbReference>
<feature type="domain" description="Protein kinase" evidence="8">
    <location>
        <begin position="11"/>
        <end position="274"/>
    </location>
</feature>
<dbReference type="PANTHER" id="PTHR43289:SF6">
    <property type="entry name" value="SERINE_THREONINE-PROTEIN KINASE NEKL-3"/>
    <property type="match status" value="1"/>
</dbReference>
<dbReference type="eggNOG" id="COG0515">
    <property type="taxonomic scope" value="Bacteria"/>
</dbReference>
<dbReference type="InterPro" id="IPR036392">
    <property type="entry name" value="PLAT/LH2_dom_sf"/>
</dbReference>
<dbReference type="RefSeq" id="WP_007280435.1">
    <property type="nucleotide sequence ID" value="NZ_ABCK01000024.1"/>
</dbReference>
<keyword evidence="6 7" id="KW-0067">ATP-binding</keyword>
<dbReference type="Gene3D" id="3.10.100.10">
    <property type="entry name" value="Mannose-Binding Protein A, subunit A"/>
    <property type="match status" value="1"/>
</dbReference>
<dbReference type="SUPFAM" id="SSF56112">
    <property type="entry name" value="Protein kinase-like (PK-like)"/>
    <property type="match status" value="1"/>
</dbReference>
<evidence type="ECO:0000256" key="2">
    <source>
        <dbReference type="ARBA" id="ARBA00022527"/>
    </source>
</evidence>
<dbReference type="InterPro" id="IPR011009">
    <property type="entry name" value="Kinase-like_dom_sf"/>
</dbReference>
<dbReference type="PANTHER" id="PTHR43289">
    <property type="entry name" value="MITOGEN-ACTIVATED PROTEIN KINASE KINASE KINASE 20-RELATED"/>
    <property type="match status" value="1"/>
</dbReference>
<dbReference type="InterPro" id="IPR000719">
    <property type="entry name" value="Prot_kinase_dom"/>
</dbReference>
<dbReference type="OrthoDB" id="9801841at2"/>
<dbReference type="EMBL" id="ABCK01000024">
    <property type="protein sequence ID" value="EDM25773.1"/>
    <property type="molecule type" value="Genomic_DNA"/>
</dbReference>
<keyword evidence="2 9" id="KW-0723">Serine/threonine-protein kinase</keyword>
<evidence type="ECO:0000313" key="10">
    <source>
        <dbReference type="Proteomes" id="UP000004947"/>
    </source>
</evidence>
<dbReference type="PROSITE" id="PS50011">
    <property type="entry name" value="PROTEIN_KINASE_DOM"/>
    <property type="match status" value="1"/>
</dbReference>
<dbReference type="FunFam" id="1.10.510.10:FF:000021">
    <property type="entry name" value="Serine/threonine protein kinase"/>
    <property type="match status" value="1"/>
</dbReference>
<evidence type="ECO:0000256" key="6">
    <source>
        <dbReference type="ARBA" id="ARBA00022840"/>
    </source>
</evidence>
<dbReference type="SUPFAM" id="SSF56436">
    <property type="entry name" value="C-type lectin-like"/>
    <property type="match status" value="1"/>
</dbReference>
<dbReference type="GO" id="GO:0005524">
    <property type="term" value="F:ATP binding"/>
    <property type="evidence" value="ECO:0007669"/>
    <property type="project" value="UniProtKB-UniRule"/>
</dbReference>
<sequence>MSEVSKVIGKYVLRECLGSGAMGSVWLSSHPRLNLPVAVKVLSRSLAKESTEYVERFIEEGRLAAAINHPNVIRIYDADHDQGYHYLVMEYVDGCDVEKMAAVRQGNCLEILEIIEIALKVSEALEEAQEHKIIHRDIKPENILVTQNGKIKLADLGIAKKIGSDSSVTETGYSLGTPYYMSPEQALNVKSIDHRSDIYSLGATMYHLLTGEVPYKGDSPFATMMMHSQESLEHPQARKGDLPDEVCAIVCKMMEKNPNDRYQSYEELRTDLTLCKFNSSELSDLVSNYGFDTLAKISIPKKAAKKKALKKATPVPVVKKAQRISKDMKTLSPNEYIIDFNDSAKPVMQKAKGGDDRKVADLSSTQASQMIVQDIKKEQDTIQKNKSAEANKLKKKPRKKSPKNLTQRLRIKELKNPKLRWYEKAIVIGFWLLGPLLILGYFMFFSSEAPAEDSELSSRDTTVPVLKPISTKSTVIKKPLIRKKLTVVKAEAIKRVTDNKLTLEDLVNSCSDKSKVVIEGDTLTINGNITIQVDGHLKNKSIRVARGFRPIIKSKKPRGLIIEGGAISVYYASQVRMESVILSKVKLGKWSRYYRYPYSSKWEFKDCLFYQTNLGIKTTDYGYKYQDCVFVESNFSASRTVSSEKQYQDQWNVVDNCIFYKCVLSPQFLFSTKDCSLLDCTLNKASSAYTLKEGLVVPLLTAEPKTVDELNQAVNNPLMRFVFNSSSTYTGSVLAASNETRILEVERAMKSLKSKMVISLKSKKAFVMSAPKNAPKEDLNQYVDEHLGFVGHKHSDNKYNFNIVEGTKRTKLNLWVDPINGSACRGWVYLISPEGRKTHLLTWSPQLLKNLRLKTPVRSFLDLKPIEIDISPYISLTGEYTVEFKQLFYNRHLPYTPKEENHTANVDGLIIYRAELKDHWSSYKGDLKEHQKGAFYHEGKLIKMFKEALTWEEADKKSRAMGGKLYCVDTSDEHWILRHQYNGQSFWVGAKETDSKLEYVNGESGYDYVSTHFKPNTGLPYVALERRKSRSYSGGTKIMDYYFYPKNHKVNQFLCEWGGKPYRELQNTKTASKKYTGVLFDKSYSLEIFKDEIIQNYKGTQSTYALDKITKSGDLIIIEWLEGVQRKTIIDLKNEGYASVSYYEKGIRKWQTTLVKKGSIKSYSNDYHKNFIGTWEILSSGGRGSSWQPGKKFIINTDLTTNYKGVFRTNYSGVVKPGTNALSVTHGKYTDVFQYPYTPSKQLYTLSDGRELYLKKVSDGKDWAKIKISGKGYSLNTLKNGENAWLNRTYKWLDIPSQFEGLDFAKKYGGANCTINITCEESGYIYLLGKPNDSYEETGYVVGYSDRKGTKMPMTKRYLKKDQKLVLQTKGWSDGVLILPQTESTQSNSVYEMLVTLKTSDVKNAGTDDIDIYVQINNDPRFKYKLDNPGFNDLERNSVNLFEKIRCSIESIDKIKTISIGTNKGNDAWLFEAAIFQFFKDGLKSRPIKFQKSLWFSTEKQDINELRAVNKYDFKITDPIKLNMNDLSSTYIWKLPSTVWAGERHYNNIHKFKITAEVNKPRLTYYINSATYSSTNGIVILKTPQNKNIIISKWDSSIRNIKINCVNAYSPTRKEGTKVDVDLSLYLTDLGEYSLQFLYKSGKAAAAIYDAEIKSMPKISVK</sequence>
<evidence type="ECO:0000259" key="8">
    <source>
        <dbReference type="PROSITE" id="PS50011"/>
    </source>
</evidence>
<evidence type="ECO:0000313" key="9">
    <source>
        <dbReference type="EMBL" id="EDM25773.1"/>
    </source>
</evidence>
<evidence type="ECO:0000256" key="5">
    <source>
        <dbReference type="ARBA" id="ARBA00022777"/>
    </source>
</evidence>
<dbReference type="CDD" id="cd00037">
    <property type="entry name" value="CLECT"/>
    <property type="match status" value="1"/>
</dbReference>
<dbReference type="PROSITE" id="PS00108">
    <property type="entry name" value="PROTEIN_KINASE_ST"/>
    <property type="match status" value="1"/>
</dbReference>
<evidence type="ECO:0000256" key="7">
    <source>
        <dbReference type="PROSITE-ProRule" id="PRU10141"/>
    </source>
</evidence>
<protein>
    <recommendedName>
        <fullName evidence="1">non-specific serine/threonine protein kinase</fullName>
        <ecNumber evidence="1">2.7.11.1</ecNumber>
    </recommendedName>
</protein>
<dbReference type="Gene3D" id="3.30.200.20">
    <property type="entry name" value="Phosphorylase Kinase, domain 1"/>
    <property type="match status" value="1"/>
</dbReference>
<dbReference type="SMART" id="SM00220">
    <property type="entry name" value="S_TKc"/>
    <property type="match status" value="1"/>
</dbReference>
<keyword evidence="10" id="KW-1185">Reference proteome</keyword>
<comment type="caution">
    <text evidence="9">The sequence shown here is derived from an EMBL/GenBank/DDBJ whole genome shotgun (WGS) entry which is preliminary data.</text>
</comment>
<dbReference type="Pfam" id="PF00069">
    <property type="entry name" value="Pkinase"/>
    <property type="match status" value="1"/>
</dbReference>
<keyword evidence="3" id="KW-0808">Transferase</keyword>
<dbReference type="STRING" id="313628.LNTAR_15192"/>
<dbReference type="CDD" id="cd14014">
    <property type="entry name" value="STKc_PknB_like"/>
    <property type="match status" value="1"/>
</dbReference>
<feature type="binding site" evidence="7">
    <location>
        <position position="40"/>
    </location>
    <ligand>
        <name>ATP</name>
        <dbReference type="ChEBI" id="CHEBI:30616"/>
    </ligand>
</feature>
<proteinExistence type="predicted"/>
<reference evidence="9 10" key="1">
    <citation type="journal article" date="2010" name="J. Bacteriol.">
        <title>Genome sequence of Lentisphaera araneosa HTCC2155T, the type species of the order Lentisphaerales in the phylum Lentisphaerae.</title>
        <authorList>
            <person name="Thrash J.C."/>
            <person name="Cho J.C."/>
            <person name="Vergin K.L."/>
            <person name="Morris R.M."/>
            <person name="Giovannoni S.J."/>
        </authorList>
    </citation>
    <scope>NUCLEOTIDE SEQUENCE [LARGE SCALE GENOMIC DNA]</scope>
    <source>
        <strain evidence="9 10">HTCC2155</strain>
    </source>
</reference>
<accession>A6DRG3</accession>
<dbReference type="InterPro" id="IPR016187">
    <property type="entry name" value="CTDL_fold"/>
</dbReference>